<keyword evidence="1 4" id="KW-0963">Cytoplasm</keyword>
<dbReference type="GO" id="GO:0008914">
    <property type="term" value="F:leucyl-tRNA--protein transferase activity"/>
    <property type="evidence" value="ECO:0007669"/>
    <property type="project" value="UniProtKB-UniRule"/>
</dbReference>
<name>A0A346NMT4_9ALTE</name>
<comment type="function">
    <text evidence="4">Functions in the N-end rule pathway of protein degradation where it conjugates Leu from its aminoacyl-tRNA to the N-termini of proteins containing an N-terminal aspartate or glutamate.</text>
</comment>
<reference evidence="7 8" key="1">
    <citation type="submission" date="2018-08" db="EMBL/GenBank/DDBJ databases">
        <title>Salinimonas sediminis sp. nov., a piezophilic bacterium isolated from a deep-sea sediment sample from the New Britain Trench.</title>
        <authorList>
            <person name="Cao J."/>
        </authorList>
    </citation>
    <scope>NUCLEOTIDE SEQUENCE [LARGE SCALE GENOMIC DNA]</scope>
    <source>
        <strain evidence="7 8">N102</strain>
    </source>
</reference>
<dbReference type="NCBIfam" id="NF002346">
    <property type="entry name" value="PRK01305.2-3"/>
    <property type="match status" value="1"/>
</dbReference>
<feature type="domain" description="N-end rule aminoacyl transferase C-terminal" evidence="6">
    <location>
        <begin position="100"/>
        <end position="223"/>
    </location>
</feature>
<keyword evidence="2 4" id="KW-0808">Transferase</keyword>
<comment type="subcellular location">
    <subcellularLocation>
        <location evidence="4">Cytoplasm</location>
    </subcellularLocation>
</comment>
<dbReference type="GO" id="GO:0004057">
    <property type="term" value="F:arginyl-tRNA--protein transferase activity"/>
    <property type="evidence" value="ECO:0007669"/>
    <property type="project" value="InterPro"/>
</dbReference>
<dbReference type="GO" id="GO:0071596">
    <property type="term" value="P:ubiquitin-dependent protein catabolic process via the N-end rule pathway"/>
    <property type="evidence" value="ECO:0007669"/>
    <property type="project" value="InterPro"/>
</dbReference>
<protein>
    <recommendedName>
        <fullName evidence="4">Aspartate/glutamate leucyltransferase</fullName>
        <ecNumber evidence="4">2.3.2.29</ecNumber>
    </recommendedName>
</protein>
<evidence type="ECO:0000256" key="3">
    <source>
        <dbReference type="ARBA" id="ARBA00023315"/>
    </source>
</evidence>
<comment type="catalytic activity">
    <reaction evidence="4">
        <text>N-terminal L-aspartyl-[protein] + L-leucyl-tRNA(Leu) = N-terminal L-leucyl-L-aspartyl-[protein] + tRNA(Leu) + H(+)</text>
        <dbReference type="Rhea" id="RHEA:50420"/>
        <dbReference type="Rhea" id="RHEA-COMP:9613"/>
        <dbReference type="Rhea" id="RHEA-COMP:9622"/>
        <dbReference type="Rhea" id="RHEA-COMP:12669"/>
        <dbReference type="Rhea" id="RHEA-COMP:12674"/>
        <dbReference type="ChEBI" id="CHEBI:15378"/>
        <dbReference type="ChEBI" id="CHEBI:64720"/>
        <dbReference type="ChEBI" id="CHEBI:78442"/>
        <dbReference type="ChEBI" id="CHEBI:78494"/>
        <dbReference type="ChEBI" id="CHEBI:133042"/>
        <dbReference type="EC" id="2.3.2.29"/>
    </reaction>
</comment>
<dbReference type="Pfam" id="PF04377">
    <property type="entry name" value="ATE_C"/>
    <property type="match status" value="1"/>
</dbReference>
<feature type="domain" description="N-end aminoacyl transferase N-terminal" evidence="5">
    <location>
        <begin position="10"/>
        <end position="79"/>
    </location>
</feature>
<gene>
    <name evidence="4" type="primary">bpt</name>
    <name evidence="7" type="ORF">D0Y50_11030</name>
</gene>
<evidence type="ECO:0000256" key="4">
    <source>
        <dbReference type="HAMAP-Rule" id="MF_00689"/>
    </source>
</evidence>
<comment type="catalytic activity">
    <reaction evidence="4">
        <text>N-terminal L-glutamyl-[protein] + L-leucyl-tRNA(Leu) = N-terminal L-leucyl-L-glutamyl-[protein] + tRNA(Leu) + H(+)</text>
        <dbReference type="Rhea" id="RHEA:50412"/>
        <dbReference type="Rhea" id="RHEA-COMP:9613"/>
        <dbReference type="Rhea" id="RHEA-COMP:9622"/>
        <dbReference type="Rhea" id="RHEA-COMP:12664"/>
        <dbReference type="Rhea" id="RHEA-COMP:12668"/>
        <dbReference type="ChEBI" id="CHEBI:15378"/>
        <dbReference type="ChEBI" id="CHEBI:64721"/>
        <dbReference type="ChEBI" id="CHEBI:78442"/>
        <dbReference type="ChEBI" id="CHEBI:78494"/>
        <dbReference type="ChEBI" id="CHEBI:133041"/>
        <dbReference type="EC" id="2.3.2.29"/>
    </reaction>
</comment>
<dbReference type="NCBIfam" id="NF002345">
    <property type="entry name" value="PRK01305.2-2"/>
    <property type="match status" value="1"/>
</dbReference>
<keyword evidence="3 4" id="KW-0012">Acyltransferase</keyword>
<dbReference type="RefSeq" id="WP_117316983.1">
    <property type="nucleotide sequence ID" value="NZ_CP031769.1"/>
</dbReference>
<dbReference type="AlphaFoldDB" id="A0A346NMT4"/>
<dbReference type="PIRSF" id="PIRSF037208">
    <property type="entry name" value="ATE_pro_prd"/>
    <property type="match status" value="1"/>
</dbReference>
<dbReference type="InterPro" id="IPR030700">
    <property type="entry name" value="N-end_Aminoacyl_Trfase"/>
</dbReference>
<dbReference type="PANTHER" id="PTHR21367">
    <property type="entry name" value="ARGININE-TRNA-PROTEIN TRANSFERASE 1"/>
    <property type="match status" value="1"/>
</dbReference>
<dbReference type="HAMAP" id="MF_00689">
    <property type="entry name" value="Bpt"/>
    <property type="match status" value="1"/>
</dbReference>
<dbReference type="GO" id="GO:0005737">
    <property type="term" value="C:cytoplasm"/>
    <property type="evidence" value="ECO:0007669"/>
    <property type="project" value="UniProtKB-SubCell"/>
</dbReference>
<sequence>MKFGITQTFNCSYLEDEHEQLLVYAEKDQDFSWRYGQLIQAGFRRSGEQIYRPHCPACTACQSIRVLVTQYAPSKSQRRLIKRNRHLTTRLSSQPGEAYYPLYERYIIQRHADGTMYPPSRQQFDSFIMCAWKKPVFIEAYDGETLIAVAVTDDIDNGSDHQAFSALYTFFDPDPGYHSLGSWMIIQQIEHARQSGKTYLYLGYQIDNCNKMNYKRKFAPNERFLQNKWQSSDKIDL</sequence>
<dbReference type="InterPro" id="IPR017138">
    <property type="entry name" value="Asp_Glu_LeuTrfase"/>
</dbReference>
<dbReference type="Proteomes" id="UP000262073">
    <property type="component" value="Chromosome"/>
</dbReference>
<dbReference type="InterPro" id="IPR016181">
    <property type="entry name" value="Acyl_CoA_acyltransferase"/>
</dbReference>
<dbReference type="PANTHER" id="PTHR21367:SF1">
    <property type="entry name" value="ARGINYL-TRNA--PROTEIN TRANSFERASE 1"/>
    <property type="match status" value="1"/>
</dbReference>
<dbReference type="InterPro" id="IPR007472">
    <property type="entry name" value="N-end_Aminoacyl_Trfase_C"/>
</dbReference>
<dbReference type="EC" id="2.3.2.29" evidence="4"/>
<proteinExistence type="inferred from homology"/>
<dbReference type="SUPFAM" id="SSF55729">
    <property type="entry name" value="Acyl-CoA N-acyltransferases (Nat)"/>
    <property type="match status" value="1"/>
</dbReference>
<evidence type="ECO:0000259" key="6">
    <source>
        <dbReference type="Pfam" id="PF04377"/>
    </source>
</evidence>
<comment type="similarity">
    <text evidence="4">Belongs to the R-transferase family. Bpt subfamily.</text>
</comment>
<dbReference type="InterPro" id="IPR007471">
    <property type="entry name" value="N-end_Aminoacyl_Trfase_N"/>
</dbReference>
<dbReference type="OrthoDB" id="9782022at2"/>
<evidence type="ECO:0000313" key="7">
    <source>
        <dbReference type="EMBL" id="AXR06841.1"/>
    </source>
</evidence>
<evidence type="ECO:0000259" key="5">
    <source>
        <dbReference type="Pfam" id="PF04376"/>
    </source>
</evidence>
<keyword evidence="8" id="KW-1185">Reference proteome</keyword>
<evidence type="ECO:0000256" key="1">
    <source>
        <dbReference type="ARBA" id="ARBA00022490"/>
    </source>
</evidence>
<organism evidence="7 8">
    <name type="scientific">Salinimonas sediminis</name>
    <dbReference type="NCBI Taxonomy" id="2303538"/>
    <lineage>
        <taxon>Bacteria</taxon>
        <taxon>Pseudomonadati</taxon>
        <taxon>Pseudomonadota</taxon>
        <taxon>Gammaproteobacteria</taxon>
        <taxon>Alteromonadales</taxon>
        <taxon>Alteromonadaceae</taxon>
        <taxon>Alteromonas/Salinimonas group</taxon>
        <taxon>Salinimonas</taxon>
    </lineage>
</organism>
<evidence type="ECO:0000313" key="8">
    <source>
        <dbReference type="Proteomes" id="UP000262073"/>
    </source>
</evidence>
<dbReference type="KEGG" id="salm:D0Y50_11030"/>
<dbReference type="EMBL" id="CP031769">
    <property type="protein sequence ID" value="AXR06841.1"/>
    <property type="molecule type" value="Genomic_DNA"/>
</dbReference>
<accession>A0A346NMT4</accession>
<dbReference type="Pfam" id="PF04376">
    <property type="entry name" value="ATE_N"/>
    <property type="match status" value="1"/>
</dbReference>
<dbReference type="NCBIfam" id="NF002342">
    <property type="entry name" value="PRK01305.1-3"/>
    <property type="match status" value="1"/>
</dbReference>
<evidence type="ECO:0000256" key="2">
    <source>
        <dbReference type="ARBA" id="ARBA00022679"/>
    </source>
</evidence>